<dbReference type="KEGG" id="mbd:MEBOL_003036"/>
<sequence length="72" mass="8065">METTNTTQQDVASAERSKAIRIMASSMFRELTSNGYSQTHIIDFSSELLQLLTDSLRRPEDANESLAKDILS</sequence>
<evidence type="ECO:0000313" key="2">
    <source>
        <dbReference type="Proteomes" id="UP000217289"/>
    </source>
</evidence>
<reference evidence="1 2" key="1">
    <citation type="submission" date="2017-06" db="EMBL/GenBank/DDBJ databases">
        <authorList>
            <person name="Kim H.J."/>
            <person name="Triplett B.A."/>
        </authorList>
    </citation>
    <scope>NUCLEOTIDE SEQUENCE [LARGE SCALE GENOMIC DNA]</scope>
    <source>
        <strain evidence="1 2">DSM 14713</strain>
    </source>
</reference>
<evidence type="ECO:0000313" key="1">
    <source>
        <dbReference type="EMBL" id="ATB29581.1"/>
    </source>
</evidence>
<organism evidence="1 2">
    <name type="scientific">Melittangium boletus DSM 14713</name>
    <dbReference type="NCBI Taxonomy" id="1294270"/>
    <lineage>
        <taxon>Bacteria</taxon>
        <taxon>Pseudomonadati</taxon>
        <taxon>Myxococcota</taxon>
        <taxon>Myxococcia</taxon>
        <taxon>Myxococcales</taxon>
        <taxon>Cystobacterineae</taxon>
        <taxon>Archangiaceae</taxon>
        <taxon>Melittangium</taxon>
    </lineage>
</organism>
<gene>
    <name evidence="1" type="ORF">MEBOL_003036</name>
</gene>
<proteinExistence type="predicted"/>
<name>A0A250IEL0_9BACT</name>
<accession>A0A250IEL0</accession>
<dbReference type="AlphaFoldDB" id="A0A250IEL0"/>
<dbReference type="Proteomes" id="UP000217289">
    <property type="component" value="Chromosome"/>
</dbReference>
<dbReference type="EMBL" id="CP022163">
    <property type="protein sequence ID" value="ATB29581.1"/>
    <property type="molecule type" value="Genomic_DNA"/>
</dbReference>
<protein>
    <submittedName>
        <fullName evidence="1">Uncharacterized protein</fullName>
    </submittedName>
</protein>
<keyword evidence="2" id="KW-1185">Reference proteome</keyword>